<evidence type="ECO:0000313" key="2">
    <source>
        <dbReference type="EMBL" id="GBP85002.1"/>
    </source>
</evidence>
<reference evidence="2 3" key="1">
    <citation type="journal article" date="2019" name="Commun. Biol.">
        <title>The bagworm genome reveals a unique fibroin gene that provides high tensile strength.</title>
        <authorList>
            <person name="Kono N."/>
            <person name="Nakamura H."/>
            <person name="Ohtoshi R."/>
            <person name="Tomita M."/>
            <person name="Numata K."/>
            <person name="Arakawa K."/>
        </authorList>
    </citation>
    <scope>NUCLEOTIDE SEQUENCE [LARGE SCALE GENOMIC DNA]</scope>
</reference>
<name>A0A4C1ZCB9_EUMVA</name>
<gene>
    <name evidence="2" type="ORF">EVAR_64331_1</name>
</gene>
<comment type="caution">
    <text evidence="2">The sequence shown here is derived from an EMBL/GenBank/DDBJ whole genome shotgun (WGS) entry which is preliminary data.</text>
</comment>
<dbReference type="AlphaFoldDB" id="A0A4C1ZCB9"/>
<dbReference type="Proteomes" id="UP000299102">
    <property type="component" value="Unassembled WGS sequence"/>
</dbReference>
<protein>
    <submittedName>
        <fullName evidence="2">Uncharacterized protein</fullName>
    </submittedName>
</protein>
<proteinExistence type="predicted"/>
<dbReference type="EMBL" id="BGZK01001711">
    <property type="protein sequence ID" value="GBP85002.1"/>
    <property type="molecule type" value="Genomic_DNA"/>
</dbReference>
<keyword evidence="3" id="KW-1185">Reference proteome</keyword>
<sequence>MENAQVFESQHLGVVDSNGGPDQLMPKKERALNTNNCVLCYLSAIFTLKRYRDEEGGLSPRVIVTNAGHLTDE</sequence>
<evidence type="ECO:0000256" key="1">
    <source>
        <dbReference type="SAM" id="MobiDB-lite"/>
    </source>
</evidence>
<evidence type="ECO:0000313" key="3">
    <source>
        <dbReference type="Proteomes" id="UP000299102"/>
    </source>
</evidence>
<feature type="region of interest" description="Disordered" evidence="1">
    <location>
        <begin position="1"/>
        <end position="27"/>
    </location>
</feature>
<organism evidence="2 3">
    <name type="scientific">Eumeta variegata</name>
    <name type="common">Bagworm moth</name>
    <name type="synonym">Eumeta japonica</name>
    <dbReference type="NCBI Taxonomy" id="151549"/>
    <lineage>
        <taxon>Eukaryota</taxon>
        <taxon>Metazoa</taxon>
        <taxon>Ecdysozoa</taxon>
        <taxon>Arthropoda</taxon>
        <taxon>Hexapoda</taxon>
        <taxon>Insecta</taxon>
        <taxon>Pterygota</taxon>
        <taxon>Neoptera</taxon>
        <taxon>Endopterygota</taxon>
        <taxon>Lepidoptera</taxon>
        <taxon>Glossata</taxon>
        <taxon>Ditrysia</taxon>
        <taxon>Tineoidea</taxon>
        <taxon>Psychidae</taxon>
        <taxon>Oiketicinae</taxon>
        <taxon>Eumeta</taxon>
    </lineage>
</organism>
<accession>A0A4C1ZCB9</accession>